<dbReference type="GO" id="GO:0003677">
    <property type="term" value="F:DNA binding"/>
    <property type="evidence" value="ECO:0007669"/>
    <property type="project" value="UniProtKB-KW"/>
</dbReference>
<dbReference type="GO" id="GO:0006310">
    <property type="term" value="P:DNA recombination"/>
    <property type="evidence" value="ECO:0007669"/>
    <property type="project" value="UniProtKB-KW"/>
</dbReference>
<keyword evidence="4" id="KW-0233">DNA recombination</keyword>
<comment type="similarity">
    <text evidence="1">Belongs to the 'phage' integrase family.</text>
</comment>
<comment type="caution">
    <text evidence="6">The sequence shown here is derived from an EMBL/GenBank/DDBJ whole genome shotgun (WGS) entry which is preliminary data.</text>
</comment>
<evidence type="ECO:0000259" key="5">
    <source>
        <dbReference type="PROSITE" id="PS51898"/>
    </source>
</evidence>
<reference evidence="6" key="1">
    <citation type="submission" date="2019-09" db="EMBL/GenBank/DDBJ databases">
        <title>Draft genome sequences of 48 bacterial type strains from the CCUG.</title>
        <authorList>
            <person name="Tunovic T."/>
            <person name="Pineiro-Iglesias B."/>
            <person name="Unosson C."/>
            <person name="Inganas E."/>
            <person name="Ohlen M."/>
            <person name="Cardew S."/>
            <person name="Jensie-Markopoulos S."/>
            <person name="Salva-Serra F."/>
            <person name="Jaen-Luchoro D."/>
            <person name="Karlsson R."/>
            <person name="Svensson-Stadler L."/>
            <person name="Chun J."/>
            <person name="Moore E."/>
        </authorList>
    </citation>
    <scope>NUCLEOTIDE SEQUENCE</scope>
    <source>
        <strain evidence="6">CCUG 50899</strain>
    </source>
</reference>
<dbReference type="GO" id="GO:0015074">
    <property type="term" value="P:DNA integration"/>
    <property type="evidence" value="ECO:0007669"/>
    <property type="project" value="UniProtKB-KW"/>
</dbReference>
<name>A0A643EZY1_9HYPH</name>
<keyword evidence="3" id="KW-0238">DNA-binding</keyword>
<keyword evidence="2" id="KW-0229">DNA integration</keyword>
<dbReference type="EMBL" id="VZPE01000004">
    <property type="protein sequence ID" value="KAB0571294.1"/>
    <property type="molecule type" value="Genomic_DNA"/>
</dbReference>
<evidence type="ECO:0000256" key="3">
    <source>
        <dbReference type="ARBA" id="ARBA00023125"/>
    </source>
</evidence>
<dbReference type="PANTHER" id="PTHR30349">
    <property type="entry name" value="PHAGE INTEGRASE-RELATED"/>
    <property type="match status" value="1"/>
</dbReference>
<dbReference type="PROSITE" id="PS51898">
    <property type="entry name" value="TYR_RECOMBINASE"/>
    <property type="match status" value="1"/>
</dbReference>
<evidence type="ECO:0000256" key="4">
    <source>
        <dbReference type="ARBA" id="ARBA00023172"/>
    </source>
</evidence>
<organism evidence="6">
    <name type="scientific">Brucella pituitosa</name>
    <dbReference type="NCBI Taxonomy" id="571256"/>
    <lineage>
        <taxon>Bacteria</taxon>
        <taxon>Pseudomonadati</taxon>
        <taxon>Pseudomonadota</taxon>
        <taxon>Alphaproteobacteria</taxon>
        <taxon>Hyphomicrobiales</taxon>
        <taxon>Brucellaceae</taxon>
        <taxon>Brucella/Ochrobactrum group</taxon>
        <taxon>Brucella</taxon>
    </lineage>
</organism>
<proteinExistence type="inferred from homology"/>
<dbReference type="Pfam" id="PF00589">
    <property type="entry name" value="Phage_integrase"/>
    <property type="match status" value="1"/>
</dbReference>
<accession>A0A643EZY1</accession>
<dbReference type="InterPro" id="IPR013762">
    <property type="entry name" value="Integrase-like_cat_sf"/>
</dbReference>
<dbReference type="InterPro" id="IPR002104">
    <property type="entry name" value="Integrase_catalytic"/>
</dbReference>
<dbReference type="InterPro" id="IPR010998">
    <property type="entry name" value="Integrase_recombinase_N"/>
</dbReference>
<dbReference type="SUPFAM" id="SSF56349">
    <property type="entry name" value="DNA breaking-rejoining enzymes"/>
    <property type="match status" value="1"/>
</dbReference>
<dbReference type="Gene3D" id="1.10.150.130">
    <property type="match status" value="1"/>
</dbReference>
<sequence length="278" mass="31349">MSAGNLTIKDMVERHASGLWGEGSHRKGAMAFLYEISEIIPEPFSEFKKGDFDQIIEALQKRKNRNSTINRKINALTKLLRYAVTTGELPNVPVYKRLDEHSNQLRFLSSKEEHLIINSIATRSKPYAALTSLLVETGVTLGEAIAIRWESIQPHKIRIVESSIGLGRTLPLTKKAKNAIEEMKTEAKGPFCGIEQPKYRGVWNEVKLEVGLEDSSIVPTILRHTCAARLAKRGIDLRIVQKWLGNRNYKSMIRYETLVSPDNFALCLAALETADYNE</sequence>
<dbReference type="Gene3D" id="1.10.443.10">
    <property type="entry name" value="Intergrase catalytic core"/>
    <property type="match status" value="1"/>
</dbReference>
<feature type="domain" description="Tyr recombinase" evidence="5">
    <location>
        <begin position="103"/>
        <end position="269"/>
    </location>
</feature>
<dbReference type="CDD" id="cd00796">
    <property type="entry name" value="INT_Rci_Hp1_C"/>
    <property type="match status" value="1"/>
</dbReference>
<dbReference type="RefSeq" id="WP_128094286.1">
    <property type="nucleotide sequence ID" value="NZ_JBHEEN010000004.1"/>
</dbReference>
<evidence type="ECO:0000256" key="2">
    <source>
        <dbReference type="ARBA" id="ARBA00022908"/>
    </source>
</evidence>
<protein>
    <submittedName>
        <fullName evidence="6">Site-specific integrase</fullName>
    </submittedName>
</protein>
<dbReference type="AlphaFoldDB" id="A0A643EZY1"/>
<gene>
    <name evidence="6" type="ORF">F7Q93_11280</name>
</gene>
<evidence type="ECO:0000313" key="6">
    <source>
        <dbReference type="EMBL" id="KAB0571294.1"/>
    </source>
</evidence>
<evidence type="ECO:0000256" key="1">
    <source>
        <dbReference type="ARBA" id="ARBA00008857"/>
    </source>
</evidence>
<dbReference type="InterPro" id="IPR050090">
    <property type="entry name" value="Tyrosine_recombinase_XerCD"/>
</dbReference>
<dbReference type="InterPro" id="IPR011010">
    <property type="entry name" value="DNA_brk_join_enz"/>
</dbReference>
<dbReference type="PANTHER" id="PTHR30349:SF64">
    <property type="entry name" value="PROPHAGE INTEGRASE INTD-RELATED"/>
    <property type="match status" value="1"/>
</dbReference>